<evidence type="ECO:0000313" key="1">
    <source>
        <dbReference type="EMBL" id="MDO1513474.1"/>
    </source>
</evidence>
<evidence type="ECO:0000313" key="2">
    <source>
        <dbReference type="Proteomes" id="UP001168579"/>
    </source>
</evidence>
<keyword evidence="2" id="KW-1185">Reference proteome</keyword>
<gene>
    <name evidence="1" type="ORF">Q2T41_12495</name>
</gene>
<dbReference type="EMBL" id="JAUKUC010000001">
    <property type="protein sequence ID" value="MDO1513474.1"/>
    <property type="molecule type" value="Genomic_DNA"/>
</dbReference>
<evidence type="ECO:0008006" key="3">
    <source>
        <dbReference type="Google" id="ProtNLM"/>
    </source>
</evidence>
<name>A0ABT8RRH5_9FLAO</name>
<dbReference type="InterPro" id="IPR008969">
    <property type="entry name" value="CarboxyPept-like_regulatory"/>
</dbReference>
<sequence>MVKLRNYLTITFFSLFLSIALGQKEIMVSGTVTNDLNEPIPNIDVLLKTNDSLSLIVAFAITDDFGRFKIIHQTNRKSLLLVTSSLVHETLTKKIVIDKNALKIIENFKLKNRVEELEEVEIRAAPRVIVKNDTTIFNLEKLTDGTERVVEEILQKLPGVVIDSRGRLQFKGKNVSNVLLDGDNLFNGNYTVGTKRINASHIKGIEAIENFEENSLLQGLSENDIVALNLKFGKGVSLSGDAEASYANGNRFSLNTTVITVSKPLKAFGIASFNSIGNDLENSNFDATEFIDKLREQHSNGLDAPSYVGDNSNLFPENNSISNNEYFGSINLLPKISDTETLRLNIDALADRSLEQRSQLTLIGNGENDTIRIEERNSNLIKPNYFNSSIYFQKFASSSKSWTTTIKFSKLRNERQLLGIRNEQQQGENTIFNDVFVSNNSTYTLRIDDTKALKLEGLMAYSEKPEYLTLFSGIDFNTYSPILGESNNQSSFSRKQQVRLISNYYQKISENDKFNLKLKTTYFKNTLRSTLSNTEGNTAFENDIDYEVLVPEISAEYFLKLSNFSFRPSIKLKLFTYNYNDATLSRNHNNSKGLMDAYVRFNYHFDKRNSISTRLEYLNEIPNEENLYTNFILRSNRRLVTNELNFENLRSSSASIYYNYNNLIKDTNLSLGFRYNKNNNTYLITNTINSYVNVITNIGFNNSSVDRIWSFNFSKYINPLRSTIRFNSSYNNSNYVNIVNDSELRFNTMESLNTHLAIGTSFIGKFLFGNNLTYTKTDFSNFVDEGFSNQGIINKFNVTYVPKSNLRIVNNLNYTVPNLDNGSNNTLTLNSSILLENKKKTISYTLEGRNLLNQSFIGNVSNNDFSTTIIAESLFDRLILLTINFKY</sequence>
<comment type="caution">
    <text evidence="1">The sequence shown here is derived from an EMBL/GenBank/DDBJ whole genome shotgun (WGS) entry which is preliminary data.</text>
</comment>
<proteinExistence type="predicted"/>
<dbReference type="RefSeq" id="WP_304436364.1">
    <property type="nucleotide sequence ID" value="NZ_JAUKUC010000001.1"/>
</dbReference>
<dbReference type="SUPFAM" id="SSF49464">
    <property type="entry name" value="Carboxypeptidase regulatory domain-like"/>
    <property type="match status" value="1"/>
</dbReference>
<accession>A0ABT8RRH5</accession>
<reference evidence="1" key="1">
    <citation type="journal article" date="2014" name="Int. J. Syst. Evol. Microbiol.">
        <title>Complete genome of a new Firmicutes species belonging to the dominant human colonic microbiota ('Ruminococcus bicirculans') reveals two chromosomes and a selective capacity to utilize plant glucans.</title>
        <authorList>
            <consortium name="NISC Comparative Sequencing Program"/>
            <person name="Wegmann U."/>
            <person name="Louis P."/>
            <person name="Goesmann A."/>
            <person name="Henrissat B."/>
            <person name="Duncan S.H."/>
            <person name="Flint H.J."/>
        </authorList>
    </citation>
    <scope>NUCLEOTIDE SEQUENCE</scope>
    <source>
        <strain evidence="1">CECT 8869</strain>
    </source>
</reference>
<organism evidence="1 2">
    <name type="scientific">Maribacter confluentis</name>
    <dbReference type="NCBI Taxonomy" id="1656093"/>
    <lineage>
        <taxon>Bacteria</taxon>
        <taxon>Pseudomonadati</taxon>
        <taxon>Bacteroidota</taxon>
        <taxon>Flavobacteriia</taxon>
        <taxon>Flavobacteriales</taxon>
        <taxon>Flavobacteriaceae</taxon>
        <taxon>Maribacter</taxon>
    </lineage>
</organism>
<protein>
    <recommendedName>
        <fullName evidence="3">TonB-dependent receptor</fullName>
    </recommendedName>
</protein>
<dbReference type="SUPFAM" id="SSF56935">
    <property type="entry name" value="Porins"/>
    <property type="match status" value="1"/>
</dbReference>
<reference evidence="1" key="2">
    <citation type="submission" date="2023-06" db="EMBL/GenBank/DDBJ databases">
        <authorList>
            <person name="Lucena T."/>
            <person name="Sun Q."/>
        </authorList>
    </citation>
    <scope>NUCLEOTIDE SEQUENCE</scope>
    <source>
        <strain evidence="1">CECT 8869</strain>
    </source>
</reference>
<dbReference type="Proteomes" id="UP001168579">
    <property type="component" value="Unassembled WGS sequence"/>
</dbReference>